<reference evidence="1 2" key="1">
    <citation type="journal article" date="2015" name="Antonie Van Leeuwenhoek">
        <title>Streptomyces klenkii sp. nov., isolated from deep marine sediment.</title>
        <authorList>
            <person name="Veyisoglu A."/>
            <person name="Sahin N."/>
        </authorList>
    </citation>
    <scope>NUCLEOTIDE SEQUENCE [LARGE SCALE GENOMIC DNA]</scope>
    <source>
        <strain evidence="1 2">KCTC 29202</strain>
    </source>
</reference>
<dbReference type="Proteomes" id="UP000270343">
    <property type="component" value="Unassembled WGS sequence"/>
</dbReference>
<dbReference type="PANTHER" id="PTHR38436:SF1">
    <property type="entry name" value="ESTER CYCLASE"/>
    <property type="match status" value="1"/>
</dbReference>
<dbReference type="RefSeq" id="WP_120756599.1">
    <property type="nucleotide sequence ID" value="NZ_RBAM01000007.1"/>
</dbReference>
<dbReference type="Gene3D" id="3.10.450.50">
    <property type="match status" value="1"/>
</dbReference>
<dbReference type="EMBL" id="RBAM01000007">
    <property type="protein sequence ID" value="RKN70919.1"/>
    <property type="molecule type" value="Genomic_DNA"/>
</dbReference>
<evidence type="ECO:0000313" key="1">
    <source>
        <dbReference type="EMBL" id="RKN70919.1"/>
    </source>
</evidence>
<organism evidence="1 2">
    <name type="scientific">Streptomyces klenkii</name>
    <dbReference type="NCBI Taxonomy" id="1420899"/>
    <lineage>
        <taxon>Bacteria</taxon>
        <taxon>Bacillati</taxon>
        <taxon>Actinomycetota</taxon>
        <taxon>Actinomycetes</taxon>
        <taxon>Kitasatosporales</taxon>
        <taxon>Streptomycetaceae</taxon>
        <taxon>Streptomyces</taxon>
    </lineage>
</organism>
<dbReference type="AlphaFoldDB" id="A0A3B0BES8"/>
<protein>
    <submittedName>
        <fullName evidence="1">Ester cyclase</fullName>
    </submittedName>
</protein>
<evidence type="ECO:0000313" key="2">
    <source>
        <dbReference type="Proteomes" id="UP000270343"/>
    </source>
</evidence>
<keyword evidence="2" id="KW-1185">Reference proteome</keyword>
<dbReference type="InterPro" id="IPR032710">
    <property type="entry name" value="NTF2-like_dom_sf"/>
</dbReference>
<name>A0A3B0BES8_9ACTN</name>
<proteinExistence type="predicted"/>
<dbReference type="GO" id="GO:0030638">
    <property type="term" value="P:polyketide metabolic process"/>
    <property type="evidence" value="ECO:0007669"/>
    <property type="project" value="InterPro"/>
</dbReference>
<dbReference type="PANTHER" id="PTHR38436">
    <property type="entry name" value="POLYKETIDE CYCLASE SNOAL-LIKE DOMAIN"/>
    <property type="match status" value="1"/>
</dbReference>
<dbReference type="Pfam" id="PF07366">
    <property type="entry name" value="SnoaL"/>
    <property type="match status" value="1"/>
</dbReference>
<dbReference type="InterPro" id="IPR009959">
    <property type="entry name" value="Cyclase_SnoaL-like"/>
</dbReference>
<gene>
    <name evidence="1" type="ORF">D7231_18680</name>
</gene>
<comment type="caution">
    <text evidence="1">The sequence shown here is derived from an EMBL/GenBank/DDBJ whole genome shotgun (WGS) entry which is preliminary data.</text>
</comment>
<accession>A0A3B0BES8</accession>
<dbReference type="OrthoDB" id="9182871at2"/>
<sequence>MTFVQIIDCRTSRYEDMNRLMDDWVAATEGKRTATHAIVGKDRAQDGHYVEIVEFPSHEAAMRNSKLPETDRIFAEMAALCDGVPAFTDLDVVRDEQLNKTTTRRFFEEVARDGDLGLMDELFSAGYRDHDIGKEEPTVVGLDAMRSDVESWRGAFDFDFTLHSQLAEGDEVATRWTWRGTHQGDFMGHQPTGQDVTMEGTTTFRFQDGKIAEGWWIYDMLGLKRQLESGPV</sequence>
<dbReference type="SUPFAM" id="SSF54427">
    <property type="entry name" value="NTF2-like"/>
    <property type="match status" value="1"/>
</dbReference>